<dbReference type="InterPro" id="IPR005940">
    <property type="entry name" value="Anthranilate_Pribosyl_Tfrase"/>
</dbReference>
<dbReference type="SUPFAM" id="SSF47648">
    <property type="entry name" value="Nucleoside phosphorylase/phosphoribosyltransferase N-terminal domain"/>
    <property type="match status" value="1"/>
</dbReference>
<keyword evidence="3" id="KW-0028">Amino-acid biosynthesis</keyword>
<dbReference type="HOGENOM" id="CLU_043389_0_0_6"/>
<evidence type="ECO:0000259" key="4">
    <source>
        <dbReference type="Pfam" id="PF00591"/>
    </source>
</evidence>
<feature type="domain" description="Glycosyl transferase family 3" evidence="4">
    <location>
        <begin position="144"/>
        <end position="305"/>
    </location>
</feature>
<dbReference type="InterPro" id="IPR017459">
    <property type="entry name" value="Glycosyl_Trfase_fam3_N_dom"/>
</dbReference>
<dbReference type="SUPFAM" id="SSF52418">
    <property type="entry name" value="Nucleoside phosphorylase/phosphoribosyltransferase catalytic domain"/>
    <property type="match status" value="1"/>
</dbReference>
<dbReference type="OrthoDB" id="9768896at2"/>
<accession>Q31GG7</accession>
<evidence type="ECO:0000256" key="2">
    <source>
        <dbReference type="ARBA" id="ARBA00022679"/>
    </source>
</evidence>
<proteinExistence type="predicted"/>
<dbReference type="PANTHER" id="PTHR43285">
    <property type="entry name" value="ANTHRANILATE PHOSPHORIBOSYLTRANSFERASE"/>
    <property type="match status" value="1"/>
</dbReference>
<dbReference type="GO" id="GO:0005829">
    <property type="term" value="C:cytosol"/>
    <property type="evidence" value="ECO:0007669"/>
    <property type="project" value="TreeGrafter"/>
</dbReference>
<evidence type="ECO:0000313" key="6">
    <source>
        <dbReference type="EMBL" id="ABB41756.1"/>
    </source>
</evidence>
<evidence type="ECO:0000256" key="3">
    <source>
        <dbReference type="ARBA" id="ARBA00022822"/>
    </source>
</evidence>
<dbReference type="Gene3D" id="1.20.970.10">
    <property type="entry name" value="Transferase, Pyrimidine Nucleoside Phosphorylase, Chain C"/>
    <property type="match status" value="1"/>
</dbReference>
<dbReference type="Pfam" id="PF02885">
    <property type="entry name" value="Glycos_trans_3N"/>
    <property type="match status" value="1"/>
</dbReference>
<keyword evidence="3" id="KW-0822">Tryptophan biosynthesis</keyword>
<keyword evidence="3" id="KW-0057">Aromatic amino acid biosynthesis</keyword>
<dbReference type="GO" id="GO:0000162">
    <property type="term" value="P:L-tryptophan biosynthetic process"/>
    <property type="evidence" value="ECO:0007669"/>
    <property type="project" value="UniProtKB-KW"/>
</dbReference>
<organism evidence="6">
    <name type="scientific">Hydrogenovibrio crunogenus (strain DSM 25203 / XCL-2)</name>
    <name type="common">Thiomicrospira crunogena</name>
    <dbReference type="NCBI Taxonomy" id="317025"/>
    <lineage>
        <taxon>Bacteria</taxon>
        <taxon>Pseudomonadati</taxon>
        <taxon>Pseudomonadota</taxon>
        <taxon>Gammaproteobacteria</taxon>
        <taxon>Thiotrichales</taxon>
        <taxon>Piscirickettsiaceae</taxon>
        <taxon>Hydrogenovibrio</taxon>
    </lineage>
</organism>
<name>Q31GG7_HYDCU</name>
<keyword evidence="1" id="KW-0328">Glycosyltransferase</keyword>
<evidence type="ECO:0000256" key="1">
    <source>
        <dbReference type="ARBA" id="ARBA00022676"/>
    </source>
</evidence>
<dbReference type="InterPro" id="IPR036320">
    <property type="entry name" value="Glycosyl_Trfase_fam3_N_dom_sf"/>
</dbReference>
<dbReference type="InterPro" id="IPR035902">
    <property type="entry name" value="Nuc_phospho_transferase"/>
</dbReference>
<dbReference type="AlphaFoldDB" id="Q31GG7"/>
<dbReference type="GO" id="GO:0004048">
    <property type="term" value="F:anthranilate phosphoribosyltransferase activity"/>
    <property type="evidence" value="ECO:0007669"/>
    <property type="project" value="InterPro"/>
</dbReference>
<dbReference type="STRING" id="317025.Tcr_1161"/>
<dbReference type="Gene3D" id="3.40.1030.10">
    <property type="entry name" value="Nucleoside phosphorylase/phosphoribosyltransferase catalytic domain"/>
    <property type="match status" value="1"/>
</dbReference>
<sequence>MTDHPFSQYLRILGKGPVSRRSLTETEASDALGMILSGHVTDRQLGAFLLLMRANGETPDELIGFVKGIRDALGLNEHQGIVELDWAAYAGKWRYPPYFLLAIKLLTQNGIRVLLHGDAGQFNNRQYVESFLEPLNFYQASSILQARDLVSENKSTYLPLESFAPAIREILHLKSELGVRTVFNTAVKLLNPLNAPASIQGIFHKGVESLHHSASMAIGTEQNLVFKGEGGEAEIRPDALTQLYFSNQNFIGMRQHPFKGIIERQIRPKEWQQQDIIDLWRGEKKDLYGESAVVATTAAALMLLDSLSEVEALAKAKGYWARRKVEC</sequence>
<dbReference type="EMBL" id="CP000109">
    <property type="protein sequence ID" value="ABB41756.1"/>
    <property type="molecule type" value="Genomic_DNA"/>
</dbReference>
<dbReference type="Pfam" id="PF00591">
    <property type="entry name" value="Glycos_transf_3"/>
    <property type="match status" value="1"/>
</dbReference>
<reference evidence="6" key="1">
    <citation type="submission" date="2006-07" db="EMBL/GenBank/DDBJ databases">
        <title>Complete sequence of Thiomicrospira crunogena XCL-2.</title>
        <authorList>
            <consortium name="US DOE Joint Genome Institute"/>
            <person name="Copeland A."/>
            <person name="Lucas S."/>
            <person name="Lapidus A."/>
            <person name="Barry K."/>
            <person name="Detter J.C."/>
            <person name="Glavina del Rio T."/>
            <person name="Hammon N."/>
            <person name="Israni S."/>
            <person name="Dalin E."/>
            <person name="Tice H."/>
            <person name="Pitluck S."/>
            <person name="Chain P."/>
            <person name="Malfatti S."/>
            <person name="Shin M."/>
            <person name="Vergez L."/>
            <person name="Schmutz J."/>
            <person name="Larimer F."/>
            <person name="Land M."/>
            <person name="Hauser L."/>
            <person name="Kyrpides N."/>
            <person name="Lykidis A."/>
            <person name="Scott K.M."/>
            <person name="Sievert S."/>
            <person name="Kerfeld C."/>
            <person name="Freyermuth S."/>
            <person name="Dobrinski K."/>
            <person name="Boller A."/>
            <person name="Fitzpatrick K."/>
            <person name="Thoma P."/>
            <person name="Moore J."/>
            <person name="Richardson P."/>
        </authorList>
    </citation>
    <scope>NUCLEOTIDE SEQUENCE</scope>
    <source>
        <strain evidence="6">XCL-2</strain>
    </source>
</reference>
<dbReference type="KEGG" id="tcx:Tcr_1161"/>
<evidence type="ECO:0000259" key="5">
    <source>
        <dbReference type="Pfam" id="PF02885"/>
    </source>
</evidence>
<dbReference type="NCBIfam" id="NF006564">
    <property type="entry name" value="PRK09071.1"/>
    <property type="match status" value="1"/>
</dbReference>
<keyword evidence="2 6" id="KW-0808">Transferase</keyword>
<gene>
    <name evidence="6" type="ordered locus">Tcr_1161</name>
</gene>
<dbReference type="eggNOG" id="COG0547">
    <property type="taxonomic scope" value="Bacteria"/>
</dbReference>
<feature type="domain" description="Glycosyl transferase family 3 N-terminal" evidence="5">
    <location>
        <begin position="8"/>
        <end position="71"/>
    </location>
</feature>
<dbReference type="PANTHER" id="PTHR43285:SF2">
    <property type="entry name" value="ANTHRANILATE PHOSPHORIBOSYLTRANSFERASE"/>
    <property type="match status" value="1"/>
</dbReference>
<protein>
    <submittedName>
        <fullName evidence="6">Glycosyl transferase, family 3</fullName>
    </submittedName>
</protein>
<dbReference type="InterPro" id="IPR000312">
    <property type="entry name" value="Glycosyl_Trfase_fam3"/>
</dbReference>